<dbReference type="Proteomes" id="UP000325684">
    <property type="component" value="Unassembled WGS sequence"/>
</dbReference>
<evidence type="ECO:0008006" key="3">
    <source>
        <dbReference type="Google" id="ProtNLM"/>
    </source>
</evidence>
<name>A0A5N3PH31_9HYPH</name>
<dbReference type="AlphaFoldDB" id="A0A5N3PH31"/>
<organism evidence="1 2">
    <name type="scientific">Microvirga brassicacearum</name>
    <dbReference type="NCBI Taxonomy" id="2580413"/>
    <lineage>
        <taxon>Bacteria</taxon>
        <taxon>Pseudomonadati</taxon>
        <taxon>Pseudomonadota</taxon>
        <taxon>Alphaproteobacteria</taxon>
        <taxon>Hyphomicrobiales</taxon>
        <taxon>Methylobacteriaceae</taxon>
        <taxon>Microvirga</taxon>
    </lineage>
</organism>
<evidence type="ECO:0000313" key="2">
    <source>
        <dbReference type="Proteomes" id="UP000325684"/>
    </source>
</evidence>
<dbReference type="EMBL" id="VCMV01000003">
    <property type="protein sequence ID" value="KAB0269037.1"/>
    <property type="molecule type" value="Genomic_DNA"/>
</dbReference>
<accession>A0A5N3PH31</accession>
<reference evidence="1 2" key="1">
    <citation type="journal article" date="2019" name="Microorganisms">
        <title>Genome Insights into the Novel Species Microvirga brassicacearum, a Rapeseed Endophyte with Biotechnological Potential.</title>
        <authorList>
            <person name="Jimenez-Gomez A."/>
            <person name="Saati-Santamaria Z."/>
            <person name="Igual J.M."/>
            <person name="Rivas R."/>
            <person name="Mateos P.F."/>
            <person name="Garcia-Fraile P."/>
        </authorList>
    </citation>
    <scope>NUCLEOTIDE SEQUENCE [LARGE SCALE GENOMIC DNA]</scope>
    <source>
        <strain evidence="1 2">CDVBN77</strain>
    </source>
</reference>
<protein>
    <recommendedName>
        <fullName evidence="3">Helix-turn-helix transcriptional regulator</fullName>
    </recommendedName>
</protein>
<keyword evidence="2" id="KW-1185">Reference proteome</keyword>
<comment type="caution">
    <text evidence="1">The sequence shown here is derived from an EMBL/GenBank/DDBJ whole genome shotgun (WGS) entry which is preliminary data.</text>
</comment>
<evidence type="ECO:0000313" key="1">
    <source>
        <dbReference type="EMBL" id="KAB0269037.1"/>
    </source>
</evidence>
<gene>
    <name evidence="1" type="ORF">FEZ63_02710</name>
</gene>
<sequence length="86" mass="10094">MARRYTYSRINAAELSRRLNELDMPARDLARCCGASEQRAIDWLSGKEDIPPHIDLLTRLWLKFEPAMDETDAWVDEVCRDQRREG</sequence>
<proteinExistence type="predicted"/>